<dbReference type="InterPro" id="IPR000210">
    <property type="entry name" value="BTB/POZ_dom"/>
</dbReference>
<dbReference type="InterPro" id="IPR011333">
    <property type="entry name" value="SKP1/BTB/POZ_sf"/>
</dbReference>
<evidence type="ECO:0000313" key="4">
    <source>
        <dbReference type="EMBL" id="KAG5669579.1"/>
    </source>
</evidence>
<dbReference type="CDD" id="cd18186">
    <property type="entry name" value="BTB_POZ_ZBTB_KLHL-like"/>
    <property type="match status" value="1"/>
</dbReference>
<dbReference type="Gene3D" id="3.80.10.10">
    <property type="entry name" value="Ribonuclease Inhibitor"/>
    <property type="match status" value="1"/>
</dbReference>
<dbReference type="SUPFAM" id="SSF52058">
    <property type="entry name" value="L domain-like"/>
    <property type="match status" value="1"/>
</dbReference>
<feature type="coiled-coil region" evidence="1">
    <location>
        <begin position="398"/>
        <end position="425"/>
    </location>
</feature>
<dbReference type="OrthoDB" id="7759945at2759"/>
<feature type="domain" description="BTB" evidence="3">
    <location>
        <begin position="252"/>
        <end position="315"/>
    </location>
</feature>
<dbReference type="Gene3D" id="3.30.710.10">
    <property type="entry name" value="Potassium Channel Kv1.1, Chain A"/>
    <property type="match status" value="1"/>
</dbReference>
<accession>A0A9J6BJ48</accession>
<dbReference type="EMBL" id="JADBJN010000004">
    <property type="protein sequence ID" value="KAG5669579.1"/>
    <property type="molecule type" value="Genomic_DNA"/>
</dbReference>
<proteinExistence type="predicted"/>
<reference evidence="4" key="1">
    <citation type="submission" date="2021-03" db="EMBL/GenBank/DDBJ databases">
        <title>Chromosome level genome of the anhydrobiotic midge Polypedilum vanderplanki.</title>
        <authorList>
            <person name="Yoshida Y."/>
            <person name="Kikawada T."/>
            <person name="Gusev O."/>
        </authorList>
    </citation>
    <scope>NUCLEOTIDE SEQUENCE</scope>
    <source>
        <strain evidence="4">NIAS01</strain>
        <tissue evidence="4">Whole body or cell culture</tissue>
    </source>
</reference>
<dbReference type="PANTHER" id="PTHR24413">
    <property type="entry name" value="SPECKLE-TYPE POZ PROTEIN"/>
    <property type="match status" value="1"/>
</dbReference>
<dbReference type="Pfam" id="PF00651">
    <property type="entry name" value="BTB"/>
    <property type="match status" value="1"/>
</dbReference>
<evidence type="ECO:0000313" key="5">
    <source>
        <dbReference type="Proteomes" id="UP001107558"/>
    </source>
</evidence>
<name>A0A9J6BJ48_POLVA</name>
<evidence type="ECO:0000256" key="2">
    <source>
        <dbReference type="SAM" id="MobiDB-lite"/>
    </source>
</evidence>
<dbReference type="SMART" id="SM00225">
    <property type="entry name" value="BTB"/>
    <property type="match status" value="1"/>
</dbReference>
<dbReference type="SUPFAM" id="SSF54695">
    <property type="entry name" value="POZ domain"/>
    <property type="match status" value="1"/>
</dbReference>
<dbReference type="PROSITE" id="PS50097">
    <property type="entry name" value="BTB"/>
    <property type="match status" value="1"/>
</dbReference>
<dbReference type="AlphaFoldDB" id="A0A9J6BJ48"/>
<gene>
    <name evidence="4" type="ORF">PVAND_017466</name>
</gene>
<keyword evidence="5" id="KW-1185">Reference proteome</keyword>
<dbReference type="Proteomes" id="UP001107558">
    <property type="component" value="Chromosome 4"/>
</dbReference>
<organism evidence="4 5">
    <name type="scientific">Polypedilum vanderplanki</name>
    <name type="common">Sleeping chironomid midge</name>
    <dbReference type="NCBI Taxonomy" id="319348"/>
    <lineage>
        <taxon>Eukaryota</taxon>
        <taxon>Metazoa</taxon>
        <taxon>Ecdysozoa</taxon>
        <taxon>Arthropoda</taxon>
        <taxon>Hexapoda</taxon>
        <taxon>Insecta</taxon>
        <taxon>Pterygota</taxon>
        <taxon>Neoptera</taxon>
        <taxon>Endopterygota</taxon>
        <taxon>Diptera</taxon>
        <taxon>Nematocera</taxon>
        <taxon>Chironomoidea</taxon>
        <taxon>Chironomidae</taxon>
        <taxon>Chironominae</taxon>
        <taxon>Polypedilum</taxon>
        <taxon>Polypedilum</taxon>
    </lineage>
</organism>
<comment type="caution">
    <text evidence="4">The sequence shown here is derived from an EMBL/GenBank/DDBJ whole genome shotgun (WGS) entry which is preliminary data.</text>
</comment>
<keyword evidence="1" id="KW-0175">Coiled coil</keyword>
<sequence>MAIQSLQPSCKIQLYLSPLNQITYNTLEFSNFSINNIEVKKGNYDKITGLVFKNCHLKQFPNKLNENFPNIKLLRIENCPLKTLNRSDLENLKNLKELHIIGCRNLYSLPNDLLKDLQELECIFCFNNGLFVIEPNIFDNLPNLKYVNLNNNLGYTGFYNGYKMNGNFKTFKELKSELIIKYQKIQIETLQAKYKKLEERLKETQNGKNETMKTQDSDNGSKDTKSIKDVNKQYEDKVTIDIMRTIKDKKFKDFSIFIDDYEIPVHRIVLASRCPKFARMLTDENVRHFSLFNITTTVFGRILDYLYYDKMPVKKEGENWKYVEIFEAAVEYELDKLKEFAVIKIIKLELNKENAIKILELSNKHDNEELRNAAFNEIQISFHGVEIDISFAKDTEKVKKIIESLKKREQMLKEAEENFAKEILKI</sequence>
<evidence type="ECO:0000256" key="1">
    <source>
        <dbReference type="SAM" id="Coils"/>
    </source>
</evidence>
<dbReference type="InterPro" id="IPR032675">
    <property type="entry name" value="LRR_dom_sf"/>
</dbReference>
<evidence type="ECO:0000259" key="3">
    <source>
        <dbReference type="PROSITE" id="PS50097"/>
    </source>
</evidence>
<protein>
    <recommendedName>
        <fullName evidence="3">BTB domain-containing protein</fullName>
    </recommendedName>
</protein>
<feature type="region of interest" description="Disordered" evidence="2">
    <location>
        <begin position="203"/>
        <end position="226"/>
    </location>
</feature>